<dbReference type="GeneID" id="56956826"/>
<keyword evidence="3 12" id="KW-0813">Transport</keyword>
<comment type="subcellular location">
    <subcellularLocation>
        <location evidence="1 12">Cell outer membrane</location>
        <topology evidence="1 12">Multi-pass membrane protein</topology>
    </subcellularLocation>
</comment>
<dbReference type="KEGG" id="hhz:NCTC10839_00229"/>
<evidence type="ECO:0000256" key="3">
    <source>
        <dbReference type="ARBA" id="ARBA00022448"/>
    </source>
</evidence>
<dbReference type="PANTHER" id="PTHR30069:SF29">
    <property type="entry name" value="HEMOGLOBIN AND HEMOGLOBIN-HAPTOGLOBIN-BINDING PROTEIN 1-RELATED"/>
    <property type="match status" value="1"/>
</dbReference>
<protein>
    <submittedName>
        <fullName evidence="18">Colicin I receptor</fullName>
    </submittedName>
</protein>
<dbReference type="RefSeq" id="WP_111696022.1">
    <property type="nucleotide sequence ID" value="NZ_LS483458.1"/>
</dbReference>
<evidence type="ECO:0000256" key="15">
    <source>
        <dbReference type="SAM" id="SignalP"/>
    </source>
</evidence>
<keyword evidence="4 12" id="KW-1134">Transmembrane beta strand</keyword>
<evidence type="ECO:0000259" key="17">
    <source>
        <dbReference type="Pfam" id="PF07715"/>
    </source>
</evidence>
<dbReference type="PANTHER" id="PTHR30069">
    <property type="entry name" value="TONB-DEPENDENT OUTER MEMBRANE RECEPTOR"/>
    <property type="match status" value="1"/>
</dbReference>
<keyword evidence="10 18" id="KW-0675">Receptor</keyword>
<evidence type="ECO:0000256" key="8">
    <source>
        <dbReference type="ARBA" id="ARBA00023077"/>
    </source>
</evidence>
<dbReference type="GO" id="GO:0044718">
    <property type="term" value="P:siderophore transmembrane transport"/>
    <property type="evidence" value="ECO:0007669"/>
    <property type="project" value="TreeGrafter"/>
</dbReference>
<dbReference type="Gene3D" id="2.40.170.20">
    <property type="entry name" value="TonB-dependent receptor, beta-barrel domain"/>
    <property type="match status" value="1"/>
</dbReference>
<dbReference type="PROSITE" id="PS52016">
    <property type="entry name" value="TONB_DEPENDENT_REC_3"/>
    <property type="match status" value="1"/>
</dbReference>
<keyword evidence="5 12" id="KW-0812">Transmembrane</keyword>
<evidence type="ECO:0000256" key="2">
    <source>
        <dbReference type="ARBA" id="ARBA00008143"/>
    </source>
</evidence>
<feature type="chain" id="PRO_5016063047" evidence="15">
    <location>
        <begin position="21"/>
        <end position="658"/>
    </location>
</feature>
<evidence type="ECO:0000256" key="11">
    <source>
        <dbReference type="ARBA" id="ARBA00023237"/>
    </source>
</evidence>
<dbReference type="CDD" id="cd01347">
    <property type="entry name" value="ligand_gated_channel"/>
    <property type="match status" value="1"/>
</dbReference>
<evidence type="ECO:0000256" key="10">
    <source>
        <dbReference type="ARBA" id="ARBA00023170"/>
    </source>
</evidence>
<dbReference type="PROSITE" id="PS01156">
    <property type="entry name" value="TONB_DEPENDENT_REC_2"/>
    <property type="match status" value="1"/>
</dbReference>
<dbReference type="SUPFAM" id="SSF56935">
    <property type="entry name" value="Porins"/>
    <property type="match status" value="1"/>
</dbReference>
<comment type="similarity">
    <text evidence="2">Belongs to the TonB-dependent receptor family. Hemoglobin/haptoglobin binding protein subfamily.</text>
</comment>
<evidence type="ECO:0000313" key="18">
    <source>
        <dbReference type="EMBL" id="SQH96381.1"/>
    </source>
</evidence>
<dbReference type="Pfam" id="PF07715">
    <property type="entry name" value="Plug"/>
    <property type="match status" value="1"/>
</dbReference>
<accession>A0A2X4R3G5</accession>
<dbReference type="Proteomes" id="UP000248808">
    <property type="component" value="Chromosome 1"/>
</dbReference>
<feature type="domain" description="TonB-dependent receptor plug" evidence="17">
    <location>
        <begin position="42"/>
        <end position="146"/>
    </location>
</feature>
<proteinExistence type="inferred from homology"/>
<evidence type="ECO:0000313" key="19">
    <source>
        <dbReference type="Proteomes" id="UP000248808"/>
    </source>
</evidence>
<keyword evidence="6 15" id="KW-0732">Signal</keyword>
<feature type="short sequence motif" description="TonB C-terminal box" evidence="13">
    <location>
        <begin position="641"/>
        <end position="658"/>
    </location>
</feature>
<evidence type="ECO:0000256" key="5">
    <source>
        <dbReference type="ARBA" id="ARBA00022692"/>
    </source>
</evidence>
<dbReference type="Gene3D" id="2.170.130.10">
    <property type="entry name" value="TonB-dependent receptor, plug domain"/>
    <property type="match status" value="1"/>
</dbReference>
<evidence type="ECO:0000256" key="12">
    <source>
        <dbReference type="PROSITE-ProRule" id="PRU01360"/>
    </source>
</evidence>
<dbReference type="InterPro" id="IPR037066">
    <property type="entry name" value="Plug_dom_sf"/>
</dbReference>
<evidence type="ECO:0000259" key="16">
    <source>
        <dbReference type="Pfam" id="PF00593"/>
    </source>
</evidence>
<dbReference type="InterPro" id="IPR039426">
    <property type="entry name" value="TonB-dep_rcpt-like"/>
</dbReference>
<name>A0A2X4R3G5_HAEHA</name>
<evidence type="ECO:0000256" key="7">
    <source>
        <dbReference type="ARBA" id="ARBA00022737"/>
    </source>
</evidence>
<evidence type="ECO:0000256" key="13">
    <source>
        <dbReference type="PROSITE-ProRule" id="PRU10144"/>
    </source>
</evidence>
<dbReference type="InterPro" id="IPR010917">
    <property type="entry name" value="TonB_rcpt_CS"/>
</dbReference>
<dbReference type="InterPro" id="IPR036942">
    <property type="entry name" value="Beta-barrel_TonB_sf"/>
</dbReference>
<dbReference type="AlphaFoldDB" id="A0A2X4R3G5"/>
<gene>
    <name evidence="18" type="primary">cirA</name>
    <name evidence="18" type="ORF">NCTC10839_00229</name>
</gene>
<dbReference type="EMBL" id="LS483458">
    <property type="protein sequence ID" value="SQH96381.1"/>
    <property type="molecule type" value="Genomic_DNA"/>
</dbReference>
<evidence type="ECO:0000256" key="14">
    <source>
        <dbReference type="RuleBase" id="RU003357"/>
    </source>
</evidence>
<evidence type="ECO:0000256" key="1">
    <source>
        <dbReference type="ARBA" id="ARBA00004571"/>
    </source>
</evidence>
<keyword evidence="9 12" id="KW-0472">Membrane</keyword>
<feature type="domain" description="TonB-dependent receptor-like beta-barrel" evidence="16">
    <location>
        <begin position="225"/>
        <end position="632"/>
    </location>
</feature>
<keyword evidence="11 12" id="KW-0998">Cell outer membrane</keyword>
<organism evidence="18 19">
    <name type="scientific">Haemophilus haemolyticus</name>
    <dbReference type="NCBI Taxonomy" id="726"/>
    <lineage>
        <taxon>Bacteria</taxon>
        <taxon>Pseudomonadati</taxon>
        <taxon>Pseudomonadota</taxon>
        <taxon>Gammaproteobacteria</taxon>
        <taxon>Pasteurellales</taxon>
        <taxon>Pasteurellaceae</taxon>
        <taxon>Haemophilus</taxon>
    </lineage>
</organism>
<dbReference type="GO" id="GO:0009279">
    <property type="term" value="C:cell outer membrane"/>
    <property type="evidence" value="ECO:0007669"/>
    <property type="project" value="UniProtKB-SubCell"/>
</dbReference>
<dbReference type="InterPro" id="IPR000531">
    <property type="entry name" value="Beta-barrel_TonB"/>
</dbReference>
<evidence type="ECO:0000256" key="6">
    <source>
        <dbReference type="ARBA" id="ARBA00022729"/>
    </source>
</evidence>
<sequence length="658" mass="72505">MKTNLITTALLLSASAFVQAETKTELEPINVYSASATPISLHQTASSVTVLTEKDFAERNATYVSDVLKTVPGVAMGATGGRGAVTSLFLRGAESNHTVVVIDGVKMNPVNDGFDFGGLTLSNIERIEVLRGEQSALWGSDAIGGVVYITTKSGLYKEKPFNIDFDLGLGSHRTRDASATISGYQGGFYYALHGDSHRTAGISVLSKDKFNYKALDGTSIPTGGAIERDGFHRDNGSLRLGYDDNNKGVEVFASHSSQTTKNDTSLLSEAKDKDFFRARESTLKLSGYAGNDQDLFKHKASVSHIKNDYDYVGTSPYTRDWKKLNVNYQLDINFDREGYLKQGVSVLGEYQKSHYEALYTSSIFKEQKLTEKSIATEYRLFTEDDHSLSLSGRFTDSDNFKNTFTSRIAGAYRLSENVKAHASFGTAVHNPNFVELYGYGTSTSSYFPAITWVGNPDLKPEKSRGGEAGFLLETTNKNHSLDVTYFARIVNNFIGSEPVATNVTRAINVKGKTKVRGVEVAYRGKITEALTGYVNYTYTQIKNGESRLGAEGDTLIRRPKNTANAGLAYQITEKLGSDINVSYVGKRFDTYFQSVYPYAQKRVKMPSYTLVNLGVNYQLIPNLNIYANLNNVFNKKYENVLGYGQDGRNVYVGLKGSF</sequence>
<evidence type="ECO:0000256" key="9">
    <source>
        <dbReference type="ARBA" id="ARBA00023136"/>
    </source>
</evidence>
<reference evidence="18 19" key="1">
    <citation type="submission" date="2018-06" db="EMBL/GenBank/DDBJ databases">
        <authorList>
            <consortium name="Pathogen Informatics"/>
            <person name="Doyle S."/>
        </authorList>
    </citation>
    <scope>NUCLEOTIDE SEQUENCE [LARGE SCALE GENOMIC DNA]</scope>
    <source>
        <strain evidence="18 19">NCTC10839</strain>
    </source>
</reference>
<dbReference type="InterPro" id="IPR012910">
    <property type="entry name" value="Plug_dom"/>
</dbReference>
<keyword evidence="8 14" id="KW-0798">TonB box</keyword>
<dbReference type="Pfam" id="PF00593">
    <property type="entry name" value="TonB_dep_Rec_b-barrel"/>
    <property type="match status" value="1"/>
</dbReference>
<keyword evidence="7" id="KW-0677">Repeat</keyword>
<feature type="signal peptide" evidence="15">
    <location>
        <begin position="1"/>
        <end position="20"/>
    </location>
</feature>
<evidence type="ECO:0000256" key="4">
    <source>
        <dbReference type="ARBA" id="ARBA00022452"/>
    </source>
</evidence>
<dbReference type="GO" id="GO:0015344">
    <property type="term" value="F:siderophore uptake transmembrane transporter activity"/>
    <property type="evidence" value="ECO:0007669"/>
    <property type="project" value="TreeGrafter"/>
</dbReference>